<reference evidence="3 4" key="1">
    <citation type="journal article" date="2021" name="BMC Genomics">
        <title>Datura genome reveals duplications of psychoactive alkaloid biosynthetic genes and high mutation rate following tissue culture.</title>
        <authorList>
            <person name="Rajewski A."/>
            <person name="Carter-House D."/>
            <person name="Stajich J."/>
            <person name="Litt A."/>
        </authorList>
    </citation>
    <scope>NUCLEOTIDE SEQUENCE [LARGE SCALE GENOMIC DNA]</scope>
    <source>
        <strain evidence="3">AR-01</strain>
    </source>
</reference>
<dbReference type="InterPro" id="IPR044788">
    <property type="entry name" value="X8_dom_prot"/>
</dbReference>
<keyword evidence="1" id="KW-0732">Signal</keyword>
<name>A0ABS8S8K6_DATST</name>
<gene>
    <name evidence="3" type="ORF">HAX54_027223</name>
</gene>
<evidence type="ECO:0000313" key="3">
    <source>
        <dbReference type="EMBL" id="MCD7455147.1"/>
    </source>
</evidence>
<evidence type="ECO:0000256" key="1">
    <source>
        <dbReference type="ARBA" id="ARBA00022729"/>
    </source>
</evidence>
<dbReference type="Pfam" id="PF07983">
    <property type="entry name" value="X8"/>
    <property type="match status" value="1"/>
</dbReference>
<dbReference type="PANTHER" id="PTHR31044">
    <property type="entry name" value="BETA-1,3 GLUCANASE"/>
    <property type="match status" value="1"/>
</dbReference>
<evidence type="ECO:0000259" key="2">
    <source>
        <dbReference type="SMART" id="SM00768"/>
    </source>
</evidence>
<dbReference type="SMART" id="SM00768">
    <property type="entry name" value="X8"/>
    <property type="match status" value="1"/>
</dbReference>
<dbReference type="InterPro" id="IPR012946">
    <property type="entry name" value="X8"/>
</dbReference>
<proteinExistence type="predicted"/>
<evidence type="ECO:0000313" key="4">
    <source>
        <dbReference type="Proteomes" id="UP000823775"/>
    </source>
</evidence>
<dbReference type="EMBL" id="JACEIK010000330">
    <property type="protein sequence ID" value="MCD7455147.1"/>
    <property type="molecule type" value="Genomic_DNA"/>
</dbReference>
<accession>A0ABS8S8K6</accession>
<keyword evidence="4" id="KW-1185">Reference proteome</keyword>
<comment type="caution">
    <text evidence="3">The sequence shown here is derived from an EMBL/GenBank/DDBJ whole genome shotgun (WGS) entry which is preliminary data.</text>
</comment>
<organism evidence="3 4">
    <name type="scientific">Datura stramonium</name>
    <name type="common">Jimsonweed</name>
    <name type="synonym">Common thornapple</name>
    <dbReference type="NCBI Taxonomy" id="4076"/>
    <lineage>
        <taxon>Eukaryota</taxon>
        <taxon>Viridiplantae</taxon>
        <taxon>Streptophyta</taxon>
        <taxon>Embryophyta</taxon>
        <taxon>Tracheophyta</taxon>
        <taxon>Spermatophyta</taxon>
        <taxon>Magnoliopsida</taxon>
        <taxon>eudicotyledons</taxon>
        <taxon>Gunneridae</taxon>
        <taxon>Pentapetalae</taxon>
        <taxon>asterids</taxon>
        <taxon>lamiids</taxon>
        <taxon>Solanales</taxon>
        <taxon>Solanaceae</taxon>
        <taxon>Solanoideae</taxon>
        <taxon>Datureae</taxon>
        <taxon>Datura</taxon>
    </lineage>
</organism>
<sequence>MQWWNSKTRHAQASGQWCVPKPSSCGRATAKIVSTLCVMKGWLAVSTKSGSCFYPNTTINHASVVMNMYYQSNLTHPVSCWFRKQCSDSPLRSKLW</sequence>
<dbReference type="Proteomes" id="UP000823775">
    <property type="component" value="Unassembled WGS sequence"/>
</dbReference>
<dbReference type="PANTHER" id="PTHR31044:SF71">
    <property type="entry name" value="MAJOR POLLEN ALLERGEN OLE E 10-LIKE"/>
    <property type="match status" value="1"/>
</dbReference>
<feature type="domain" description="X8" evidence="2">
    <location>
        <begin position="16"/>
        <end position="88"/>
    </location>
</feature>
<protein>
    <recommendedName>
        <fullName evidence="2">X8 domain-containing protein</fullName>
    </recommendedName>
</protein>